<dbReference type="eggNOG" id="COG0438">
    <property type="taxonomic scope" value="Bacteria"/>
</dbReference>
<dbReference type="CDD" id="cd03802">
    <property type="entry name" value="GT4_AviGT4-like"/>
    <property type="match status" value="1"/>
</dbReference>
<dbReference type="Pfam" id="PF00534">
    <property type="entry name" value="Glycos_transf_1"/>
    <property type="match status" value="1"/>
</dbReference>
<evidence type="ECO:0000313" key="5">
    <source>
        <dbReference type="EMBL" id="ACV07612.1"/>
    </source>
</evidence>
<accession>C7NGU0</accession>
<sequence length="374" mass="39841">MLTRAAGGRRRVLVVGHCRSPIRPPFPGGLEALTWHLSTRLAHRGHDVVVFAAPGSDCGPGTRIVTPDDLGVSVDPSAPWEETRGDVTRAYEALAAHIDDLGVDVVHNHSLNPALPRVRHRLDVPVLTTLHTPPLVPMLGAFRQAPPAPGEVVAVSDHTAQQWREALHGDLLHPGVVHNGVDTEVWPLGQGGDALVWFGRLVPEKGPGTAIAMARELGIPLRLVGPRSDPEWFDAQIRPQLGGAVEYLGHLGPPHLAEVVGTSAATLVTPQWDEPFGLIAAESAACGTPVIALRRGGLPEIVTPEVGRLLPPATWRSGVTGALEEVLGLERADVRQSIVSRLGLDRMVDAYEARYEQLIRASGSRGGSLRAVGL</sequence>
<evidence type="ECO:0000313" key="6">
    <source>
        <dbReference type="Proteomes" id="UP000006666"/>
    </source>
</evidence>
<organism evidence="5 6">
    <name type="scientific">Kytococcus sedentarius (strain ATCC 14392 / DSM 20547 / JCM 11482 / CCUG 33030 / NBRC 15357 / NCTC 11040 / CCM 314 / 541)</name>
    <name type="common">Micrococcus sedentarius</name>
    <dbReference type="NCBI Taxonomy" id="478801"/>
    <lineage>
        <taxon>Bacteria</taxon>
        <taxon>Bacillati</taxon>
        <taxon>Actinomycetota</taxon>
        <taxon>Actinomycetes</taxon>
        <taxon>Micrococcales</taxon>
        <taxon>Kytococcaceae</taxon>
        <taxon>Kytococcus</taxon>
    </lineage>
</organism>
<dbReference type="Pfam" id="PF13439">
    <property type="entry name" value="Glyco_transf_4"/>
    <property type="match status" value="1"/>
</dbReference>
<dbReference type="HOGENOM" id="CLU_042257_1_0_11"/>
<dbReference type="PANTHER" id="PTHR12526:SF595">
    <property type="entry name" value="BLL5217 PROTEIN"/>
    <property type="match status" value="1"/>
</dbReference>
<feature type="domain" description="Glycosyltransferase subfamily 4-like N-terminal" evidence="4">
    <location>
        <begin position="27"/>
        <end position="184"/>
    </location>
</feature>
<dbReference type="SUPFAM" id="SSF53756">
    <property type="entry name" value="UDP-Glycosyltransferase/glycogen phosphorylase"/>
    <property type="match status" value="1"/>
</dbReference>
<evidence type="ECO:0000259" key="3">
    <source>
        <dbReference type="Pfam" id="PF00534"/>
    </source>
</evidence>
<dbReference type="PANTHER" id="PTHR12526">
    <property type="entry name" value="GLYCOSYLTRANSFERASE"/>
    <property type="match status" value="1"/>
</dbReference>
<keyword evidence="6" id="KW-1185">Reference proteome</keyword>
<feature type="domain" description="Glycosyl transferase family 1" evidence="3">
    <location>
        <begin position="195"/>
        <end position="315"/>
    </location>
</feature>
<name>C7NGU0_KYTSD</name>
<dbReference type="InterPro" id="IPR028098">
    <property type="entry name" value="Glyco_trans_4-like_N"/>
</dbReference>
<dbReference type="GO" id="GO:0016757">
    <property type="term" value="F:glycosyltransferase activity"/>
    <property type="evidence" value="ECO:0007669"/>
    <property type="project" value="UniProtKB-KW"/>
</dbReference>
<dbReference type="Proteomes" id="UP000006666">
    <property type="component" value="Chromosome"/>
</dbReference>
<dbReference type="KEGG" id="kse:Ksed_26620"/>
<evidence type="ECO:0000256" key="1">
    <source>
        <dbReference type="ARBA" id="ARBA00022676"/>
    </source>
</evidence>
<dbReference type="AlphaFoldDB" id="C7NGU0"/>
<dbReference type="InterPro" id="IPR001296">
    <property type="entry name" value="Glyco_trans_1"/>
</dbReference>
<keyword evidence="1" id="KW-0328">Glycosyltransferase</keyword>
<evidence type="ECO:0000259" key="4">
    <source>
        <dbReference type="Pfam" id="PF13439"/>
    </source>
</evidence>
<keyword evidence="2" id="KW-0808">Transferase</keyword>
<dbReference type="EMBL" id="CP001686">
    <property type="protein sequence ID" value="ACV07612.1"/>
    <property type="molecule type" value="Genomic_DNA"/>
</dbReference>
<gene>
    <name evidence="5" type="ordered locus">Ksed_26620</name>
</gene>
<reference evidence="5 6" key="1">
    <citation type="journal article" date="2009" name="Stand. Genomic Sci.">
        <title>Complete genome sequence of Kytococcus sedentarius type strain (541).</title>
        <authorList>
            <person name="Sims D."/>
            <person name="Brettin T."/>
            <person name="Detter J.C."/>
            <person name="Han C."/>
            <person name="Lapidus A."/>
            <person name="Copeland A."/>
            <person name="Glavina Del Rio T."/>
            <person name="Nolan M."/>
            <person name="Chen F."/>
            <person name="Lucas S."/>
            <person name="Tice H."/>
            <person name="Cheng J.F."/>
            <person name="Bruce D."/>
            <person name="Goodwin L."/>
            <person name="Pitluck S."/>
            <person name="Ovchinnikova G."/>
            <person name="Pati A."/>
            <person name="Ivanova N."/>
            <person name="Mavrommatis K."/>
            <person name="Chen A."/>
            <person name="Palaniappan K."/>
            <person name="D'haeseleer P."/>
            <person name="Chain P."/>
            <person name="Bristow J."/>
            <person name="Eisen J.A."/>
            <person name="Markowitz V."/>
            <person name="Hugenholtz P."/>
            <person name="Schneider S."/>
            <person name="Goker M."/>
            <person name="Pukall R."/>
            <person name="Kyrpides N.C."/>
            <person name="Klenk H.P."/>
        </authorList>
    </citation>
    <scope>NUCLEOTIDE SEQUENCE [LARGE SCALE GENOMIC DNA]</scope>
    <source>
        <strain evidence="6">ATCC 14392 / DSM 20547 / JCM 11482 / CCUG 33030 / NBRC 15357 / NCTC 11040 / CCM 314 / 541</strain>
    </source>
</reference>
<dbReference type="CAZy" id="GT4">
    <property type="family name" value="Glycosyltransferase Family 4"/>
</dbReference>
<evidence type="ECO:0000256" key="2">
    <source>
        <dbReference type="ARBA" id="ARBA00022679"/>
    </source>
</evidence>
<protein>
    <submittedName>
        <fullName evidence="5">Glycosyltransferase</fullName>
    </submittedName>
</protein>
<dbReference type="Gene3D" id="3.40.50.2000">
    <property type="entry name" value="Glycogen Phosphorylase B"/>
    <property type="match status" value="2"/>
</dbReference>
<proteinExistence type="predicted"/>
<dbReference type="STRING" id="478801.Ksed_26620"/>